<dbReference type="WBParaSite" id="RSKR_0000951800.1">
    <property type="protein sequence ID" value="RSKR_0000951800.1"/>
    <property type="gene ID" value="RSKR_0000951800"/>
</dbReference>
<accession>A0AC35UAR9</accession>
<sequence>MEDDEQLPIQDGEEYVEVETMEDIKTKDDGMEYEELTSYYIEDGKDNEEEQEQSIEDESLPKTFVDDDQIDEKWEPLVLENGDLQCKLCLPTVLFKTKDQFVSHRYRIHGTVSNTMLCPLDNCDLWFASLSSLKKHLILIHHEPVERHNENINDESVVEPYIPLEYSECRPLFPAKPKVVGQRPWQFLQLDLINHTPVVNSNGRFTKLLLIVDSFSKFTIAKPIPDTFDMAALLQYICDVFFTFSVPEGISSLHSSGQILSLMEGLSMVFRVDILNVFCYVPDYAPLLEMIDNQAEQELGSLEYAVVYDMRNVLANADDSGQSNQVMYLKHPAVLEKITQYALKQIHGKISISPNVSSF</sequence>
<dbReference type="Proteomes" id="UP000095286">
    <property type="component" value="Unplaced"/>
</dbReference>
<evidence type="ECO:0000313" key="1">
    <source>
        <dbReference type="Proteomes" id="UP000095286"/>
    </source>
</evidence>
<evidence type="ECO:0000313" key="2">
    <source>
        <dbReference type="WBParaSite" id="RSKR_0000951800.1"/>
    </source>
</evidence>
<name>A0AC35UAR9_9BILA</name>
<reference evidence="2" key="1">
    <citation type="submission" date="2016-11" db="UniProtKB">
        <authorList>
            <consortium name="WormBaseParasite"/>
        </authorList>
    </citation>
    <scope>IDENTIFICATION</scope>
    <source>
        <strain evidence="2">KR3021</strain>
    </source>
</reference>
<organism evidence="1 2">
    <name type="scientific">Rhabditophanes sp. KR3021</name>
    <dbReference type="NCBI Taxonomy" id="114890"/>
    <lineage>
        <taxon>Eukaryota</taxon>
        <taxon>Metazoa</taxon>
        <taxon>Ecdysozoa</taxon>
        <taxon>Nematoda</taxon>
        <taxon>Chromadorea</taxon>
        <taxon>Rhabditida</taxon>
        <taxon>Tylenchina</taxon>
        <taxon>Panagrolaimomorpha</taxon>
        <taxon>Strongyloidoidea</taxon>
        <taxon>Alloionematidae</taxon>
        <taxon>Rhabditophanes</taxon>
    </lineage>
</organism>
<protein>
    <submittedName>
        <fullName evidence="2">Integrase catalytic domain-containing protein</fullName>
    </submittedName>
</protein>
<proteinExistence type="predicted"/>